<keyword evidence="9" id="KW-0333">Golgi apparatus</keyword>
<dbReference type="SUPFAM" id="SSF51735">
    <property type="entry name" value="NAD(P)-binding Rossmann-fold domains"/>
    <property type="match status" value="1"/>
</dbReference>
<evidence type="ECO:0000313" key="14">
    <source>
        <dbReference type="Proteomes" id="UP000678499"/>
    </source>
</evidence>
<dbReference type="CDD" id="cd00201">
    <property type="entry name" value="WW"/>
    <property type="match status" value="1"/>
</dbReference>
<dbReference type="EMBL" id="CAJPEX010001199">
    <property type="protein sequence ID" value="CAG0918486.1"/>
    <property type="molecule type" value="Genomic_DNA"/>
</dbReference>
<dbReference type="OrthoDB" id="9989144at2759"/>
<accession>A0A7R9GEW1</accession>
<dbReference type="InterPro" id="IPR036020">
    <property type="entry name" value="WW_dom_sf"/>
</dbReference>
<sequence length="427" mass="47628">MTHKGGIMNLPETDSEDELPPGWEERATLDGRVYYTDHSSKSTHWVHPKTGKEKIIPKSSLPFGWKQEVDDEGKITYVDTVNNRKTFTDPRLAFAVEKNASAGGTKFRQRFDSSSTASQVLHGLDLSGKIAIVTGGNSGVGYATCEALARQNCRIVMACRNTAKAKEARAKMMTAIQHLQPDIEPMPCDLDSLSSVKRFAEDFLSRYEKLDFLILNAGIGMPEYGFSEDGYEKTFQSNHLGHVFLTALLSERLVVSAPCRVIVVSSEAHRTSFLTTRKLTERRLSPPVKSEYWGTMAYNDSKLCNVAFAWWLQRYFTTHGAPQVLCFSLHPGSLVATNFQSGWWVLRLLYALVYPFTKTWEQSAATSCFAATAPELAEFGGSYLDNCCVTRCAAVSKSEEFQSKLMDLSVRMIEAKMGPNSCRFAFS</sequence>
<feature type="domain" description="WW" evidence="12">
    <location>
        <begin position="17"/>
        <end position="50"/>
    </location>
</feature>
<comment type="similarity">
    <text evidence="3">Belongs to the short-chain dehydrogenases/reductases (SDR) family.</text>
</comment>
<dbReference type="GO" id="GO:0016491">
    <property type="term" value="F:oxidoreductase activity"/>
    <property type="evidence" value="ECO:0007669"/>
    <property type="project" value="UniProtKB-KW"/>
</dbReference>
<dbReference type="InterPro" id="IPR001202">
    <property type="entry name" value="WW_dom"/>
</dbReference>
<evidence type="ECO:0000256" key="7">
    <source>
        <dbReference type="ARBA" id="ARBA00022857"/>
    </source>
</evidence>
<dbReference type="Gene3D" id="3.40.50.720">
    <property type="entry name" value="NAD(P)-binding Rossmann-like Domain"/>
    <property type="match status" value="1"/>
</dbReference>
<evidence type="ECO:0000256" key="5">
    <source>
        <dbReference type="ARBA" id="ARBA00022687"/>
    </source>
</evidence>
<protein>
    <recommendedName>
        <fullName evidence="4">WW domain-containing oxidoreductase</fullName>
    </recommendedName>
</protein>
<dbReference type="AlphaFoldDB" id="A0A7R9GEW1"/>
<dbReference type="Proteomes" id="UP000678499">
    <property type="component" value="Unassembled WGS sequence"/>
</dbReference>
<evidence type="ECO:0000256" key="2">
    <source>
        <dbReference type="ARBA" id="ARBA00004555"/>
    </source>
</evidence>
<comment type="subcellular location">
    <subcellularLocation>
        <location evidence="2">Golgi apparatus</location>
    </subcellularLocation>
    <subcellularLocation>
        <location evidence="1">Lysosome</location>
    </subcellularLocation>
</comment>
<keyword evidence="7" id="KW-0521">NADP</keyword>
<dbReference type="InterPro" id="IPR036291">
    <property type="entry name" value="NAD(P)-bd_dom_sf"/>
</dbReference>
<keyword evidence="5" id="KW-0879">Wnt signaling pathway</keyword>
<dbReference type="EMBL" id="OA883236">
    <property type="protein sequence ID" value="CAD7278334.1"/>
    <property type="molecule type" value="Genomic_DNA"/>
</dbReference>
<name>A0A7R9GEW1_9CRUS</name>
<evidence type="ECO:0000256" key="10">
    <source>
        <dbReference type="ARBA" id="ARBA00023228"/>
    </source>
</evidence>
<dbReference type="InterPro" id="IPR002347">
    <property type="entry name" value="SDR_fam"/>
</dbReference>
<dbReference type="PROSITE" id="PS50020">
    <property type="entry name" value="WW_DOMAIN_2"/>
    <property type="match status" value="2"/>
</dbReference>
<keyword evidence="14" id="KW-1185">Reference proteome</keyword>
<dbReference type="PRINTS" id="PR00081">
    <property type="entry name" value="GDHRDH"/>
</dbReference>
<evidence type="ECO:0000256" key="9">
    <source>
        <dbReference type="ARBA" id="ARBA00023034"/>
    </source>
</evidence>
<dbReference type="Pfam" id="PF00397">
    <property type="entry name" value="WW"/>
    <property type="match status" value="1"/>
</dbReference>
<dbReference type="Pfam" id="PF00106">
    <property type="entry name" value="adh_short"/>
    <property type="match status" value="1"/>
</dbReference>
<dbReference type="FunFam" id="3.40.50.720:FF:000353">
    <property type="entry name" value="WW domain-containing oxidoreductase"/>
    <property type="match status" value="1"/>
</dbReference>
<dbReference type="SUPFAM" id="SSF51045">
    <property type="entry name" value="WW domain"/>
    <property type="match status" value="2"/>
</dbReference>
<evidence type="ECO:0000259" key="12">
    <source>
        <dbReference type="PROSITE" id="PS50020"/>
    </source>
</evidence>
<feature type="domain" description="WW" evidence="12">
    <location>
        <begin position="59"/>
        <end position="92"/>
    </location>
</feature>
<dbReference type="GO" id="GO:0005794">
    <property type="term" value="C:Golgi apparatus"/>
    <property type="evidence" value="ECO:0007669"/>
    <property type="project" value="UniProtKB-SubCell"/>
</dbReference>
<dbReference type="SMART" id="SM00456">
    <property type="entry name" value="WW"/>
    <property type="match status" value="2"/>
</dbReference>
<evidence type="ECO:0000256" key="8">
    <source>
        <dbReference type="ARBA" id="ARBA00023002"/>
    </source>
</evidence>
<dbReference type="PANTHER" id="PTHR24320:SF282">
    <property type="entry name" value="WW DOMAIN-CONTAINING OXIDOREDUCTASE"/>
    <property type="match status" value="1"/>
</dbReference>
<keyword evidence="10" id="KW-0458">Lysosome</keyword>
<evidence type="ECO:0000256" key="6">
    <source>
        <dbReference type="ARBA" id="ARBA00022703"/>
    </source>
</evidence>
<proteinExistence type="inferred from homology"/>
<keyword evidence="6" id="KW-0053">Apoptosis</keyword>
<evidence type="ECO:0000256" key="11">
    <source>
        <dbReference type="SAM" id="MobiDB-lite"/>
    </source>
</evidence>
<dbReference type="PANTHER" id="PTHR24320">
    <property type="entry name" value="RETINOL DEHYDROGENASE"/>
    <property type="match status" value="1"/>
</dbReference>
<dbReference type="GO" id="GO:0005764">
    <property type="term" value="C:lysosome"/>
    <property type="evidence" value="ECO:0007669"/>
    <property type="project" value="UniProtKB-SubCell"/>
</dbReference>
<dbReference type="Gene3D" id="2.20.70.10">
    <property type="match status" value="2"/>
</dbReference>
<dbReference type="GO" id="GO:0006915">
    <property type="term" value="P:apoptotic process"/>
    <property type="evidence" value="ECO:0007669"/>
    <property type="project" value="UniProtKB-KW"/>
</dbReference>
<evidence type="ECO:0000256" key="3">
    <source>
        <dbReference type="ARBA" id="ARBA00006484"/>
    </source>
</evidence>
<feature type="region of interest" description="Disordered" evidence="11">
    <location>
        <begin position="1"/>
        <end position="21"/>
    </location>
</feature>
<evidence type="ECO:0000256" key="4">
    <source>
        <dbReference type="ARBA" id="ARBA00016094"/>
    </source>
</evidence>
<organism evidence="13">
    <name type="scientific">Notodromas monacha</name>
    <dbReference type="NCBI Taxonomy" id="399045"/>
    <lineage>
        <taxon>Eukaryota</taxon>
        <taxon>Metazoa</taxon>
        <taxon>Ecdysozoa</taxon>
        <taxon>Arthropoda</taxon>
        <taxon>Crustacea</taxon>
        <taxon>Oligostraca</taxon>
        <taxon>Ostracoda</taxon>
        <taxon>Podocopa</taxon>
        <taxon>Podocopida</taxon>
        <taxon>Cypridocopina</taxon>
        <taxon>Cypridoidea</taxon>
        <taxon>Cyprididae</taxon>
        <taxon>Notodromas</taxon>
    </lineage>
</organism>
<evidence type="ECO:0000313" key="13">
    <source>
        <dbReference type="EMBL" id="CAD7278334.1"/>
    </source>
</evidence>
<keyword evidence="8" id="KW-0560">Oxidoreductase</keyword>
<dbReference type="GO" id="GO:0016055">
    <property type="term" value="P:Wnt signaling pathway"/>
    <property type="evidence" value="ECO:0007669"/>
    <property type="project" value="UniProtKB-KW"/>
</dbReference>
<reference evidence="13" key="1">
    <citation type="submission" date="2020-11" db="EMBL/GenBank/DDBJ databases">
        <authorList>
            <person name="Tran Van P."/>
        </authorList>
    </citation>
    <scope>NUCLEOTIDE SEQUENCE</scope>
</reference>
<gene>
    <name evidence="13" type="ORF">NMOB1V02_LOCUS6042</name>
</gene>
<evidence type="ECO:0000256" key="1">
    <source>
        <dbReference type="ARBA" id="ARBA00004371"/>
    </source>
</evidence>